<gene>
    <name evidence="3" type="ORF">IEO70_17740</name>
</gene>
<protein>
    <submittedName>
        <fullName evidence="3">DUF4236 domain-containing protein</fullName>
    </submittedName>
</protein>
<evidence type="ECO:0000313" key="3">
    <source>
        <dbReference type="EMBL" id="MBD3110178.1"/>
    </source>
</evidence>
<dbReference type="Proteomes" id="UP000602076">
    <property type="component" value="Unassembled WGS sequence"/>
</dbReference>
<keyword evidence="4" id="KW-1185">Reference proteome</keyword>
<reference evidence="3" key="1">
    <citation type="submission" date="2020-09" db="EMBL/GenBank/DDBJ databases">
        <title>Bacillus faecalis sp. nov., a moderately halophilic bacterium isolated from cow faeces.</title>
        <authorList>
            <person name="Jiang L."/>
            <person name="Lee J."/>
        </authorList>
    </citation>
    <scope>NUCLEOTIDE SEQUENCE</scope>
    <source>
        <strain evidence="3">AGMB 02131</strain>
    </source>
</reference>
<feature type="region of interest" description="Disordered" evidence="1">
    <location>
        <begin position="37"/>
        <end position="68"/>
    </location>
</feature>
<evidence type="ECO:0000259" key="2">
    <source>
        <dbReference type="Pfam" id="PF14020"/>
    </source>
</evidence>
<dbReference type="EMBL" id="JACXSI010000057">
    <property type="protein sequence ID" value="MBD3110178.1"/>
    <property type="molecule type" value="Genomic_DNA"/>
</dbReference>
<feature type="domain" description="DUF4236" evidence="2">
    <location>
        <begin position="3"/>
        <end position="57"/>
    </location>
</feature>
<proteinExistence type="predicted"/>
<organism evidence="3 4">
    <name type="scientific">Peribacillus faecalis</name>
    <dbReference type="NCBI Taxonomy" id="2772559"/>
    <lineage>
        <taxon>Bacteria</taxon>
        <taxon>Bacillati</taxon>
        <taxon>Bacillota</taxon>
        <taxon>Bacilli</taxon>
        <taxon>Bacillales</taxon>
        <taxon>Bacillaceae</taxon>
        <taxon>Peribacillus</taxon>
    </lineage>
</organism>
<sequence length="365" mass="41715">MGFGFRKSFKVAPGVRINVSKRGIGASVGTKGLRYSVNSSGQRRTTASIPGTGLSYTTTSRGSKRTYNSTSYQRQKELNKIQKEREKLQELEQNRLEVDLFENKLEMIHSIHKECSESIDWFSESKALPPYKASSAGPNEIAAISTLEKYKPSFFDKLLKRHEAKVDELKAKVYEAKIQDEELYSDWESDVQLAKRIVKQDTDAYLKAIDVYYPLDDLNGFGSGFEFFIENPNSMEVEFDVHTEDVVPEFTKSLTKTGKVSTKAMTKTMYYDIQQDYVCSCVIRIAREMFALLPINEIIIHCLDEQLNSATGYKEKVVILSVKIDRVTLNSLNFESIDCSDAMTNFEHNMMFRKTKGFWAVDRVE</sequence>
<name>A0A927CYR6_9BACI</name>
<comment type="caution">
    <text evidence="3">The sequence shown here is derived from an EMBL/GenBank/DDBJ whole genome shotgun (WGS) entry which is preliminary data.</text>
</comment>
<evidence type="ECO:0000256" key="1">
    <source>
        <dbReference type="SAM" id="MobiDB-lite"/>
    </source>
</evidence>
<dbReference type="InterPro" id="IPR025330">
    <property type="entry name" value="DUF4236"/>
</dbReference>
<accession>A0A927CYR6</accession>
<evidence type="ECO:0000313" key="4">
    <source>
        <dbReference type="Proteomes" id="UP000602076"/>
    </source>
</evidence>
<dbReference type="Pfam" id="PF14020">
    <property type="entry name" value="DUF4236"/>
    <property type="match status" value="1"/>
</dbReference>
<dbReference type="AlphaFoldDB" id="A0A927CYR6"/>